<organism evidence="1 2">
    <name type="scientific">Streptomyces inusitatus</name>
    <dbReference type="NCBI Taxonomy" id="68221"/>
    <lineage>
        <taxon>Bacteria</taxon>
        <taxon>Bacillati</taxon>
        <taxon>Actinomycetota</taxon>
        <taxon>Actinomycetes</taxon>
        <taxon>Kitasatosporales</taxon>
        <taxon>Streptomycetaceae</taxon>
        <taxon>Streptomyces</taxon>
    </lineage>
</organism>
<proteinExistence type="predicted"/>
<evidence type="ECO:0000313" key="1">
    <source>
        <dbReference type="EMBL" id="GGZ17049.1"/>
    </source>
</evidence>
<gene>
    <name evidence="1" type="ORF">GCM10010387_07110</name>
</gene>
<sequence length="73" mass="8058">MIRNHIKEFGSADDGRLFRTSRGGHLLSKEYGDLWRRLKASSHQAMTHEGTALSPGAAPFQFVVSTGSEGWLV</sequence>
<reference evidence="1" key="1">
    <citation type="journal article" date="2014" name="Int. J. Syst. Evol. Microbiol.">
        <title>Complete genome sequence of Corynebacterium casei LMG S-19264T (=DSM 44701T), isolated from a smear-ripened cheese.</title>
        <authorList>
            <consortium name="US DOE Joint Genome Institute (JGI-PGF)"/>
            <person name="Walter F."/>
            <person name="Albersmeier A."/>
            <person name="Kalinowski J."/>
            <person name="Ruckert C."/>
        </authorList>
    </citation>
    <scope>NUCLEOTIDE SEQUENCE</scope>
    <source>
        <strain evidence="1">JCM 4988</strain>
    </source>
</reference>
<comment type="caution">
    <text evidence="1">The sequence shown here is derived from an EMBL/GenBank/DDBJ whole genome shotgun (WGS) entry which is preliminary data.</text>
</comment>
<accession>A0A918PNC4</accession>
<evidence type="ECO:0000313" key="2">
    <source>
        <dbReference type="Proteomes" id="UP000630936"/>
    </source>
</evidence>
<reference evidence="1" key="2">
    <citation type="submission" date="2020-09" db="EMBL/GenBank/DDBJ databases">
        <authorList>
            <person name="Sun Q."/>
            <person name="Ohkuma M."/>
        </authorList>
    </citation>
    <scope>NUCLEOTIDE SEQUENCE</scope>
    <source>
        <strain evidence="1">JCM 4988</strain>
    </source>
</reference>
<keyword evidence="2" id="KW-1185">Reference proteome</keyword>
<name>A0A918PNC4_9ACTN</name>
<dbReference type="Proteomes" id="UP000630936">
    <property type="component" value="Unassembled WGS sequence"/>
</dbReference>
<dbReference type="AlphaFoldDB" id="A0A918PNC4"/>
<dbReference type="EMBL" id="BMWG01000001">
    <property type="protein sequence ID" value="GGZ17049.1"/>
    <property type="molecule type" value="Genomic_DNA"/>
</dbReference>
<protein>
    <submittedName>
        <fullName evidence="1">Uncharacterized protein</fullName>
    </submittedName>
</protein>